<dbReference type="PRINTS" id="PR00819">
    <property type="entry name" value="CBXCFQXSUPER"/>
</dbReference>
<evidence type="ECO:0000256" key="2">
    <source>
        <dbReference type="ARBA" id="ARBA00022574"/>
    </source>
</evidence>
<dbReference type="GO" id="GO:1990234">
    <property type="term" value="C:transferase complex"/>
    <property type="evidence" value="ECO:0007669"/>
    <property type="project" value="UniProtKB-ARBA"/>
</dbReference>
<feature type="repeat" description="WD" evidence="6">
    <location>
        <begin position="613"/>
        <end position="654"/>
    </location>
</feature>
<dbReference type="EMBL" id="JAHDYR010000004">
    <property type="protein sequence ID" value="KAG9396943.1"/>
    <property type="molecule type" value="Genomic_DNA"/>
</dbReference>
<keyword evidence="2 6" id="KW-0853">WD repeat</keyword>
<dbReference type="Pfam" id="PF17866">
    <property type="entry name" value="AAA_lid_6"/>
    <property type="match status" value="2"/>
</dbReference>
<dbReference type="PROSITE" id="PS00678">
    <property type="entry name" value="WD_REPEATS_1"/>
    <property type="match status" value="6"/>
</dbReference>
<organism evidence="10 11">
    <name type="scientific">Carpediemonas membranifera</name>
    <dbReference type="NCBI Taxonomy" id="201153"/>
    <lineage>
        <taxon>Eukaryota</taxon>
        <taxon>Metamonada</taxon>
        <taxon>Carpediemonas-like organisms</taxon>
        <taxon>Carpediemonas</taxon>
    </lineage>
</organism>
<feature type="repeat" description="WD" evidence="6">
    <location>
        <begin position="164"/>
        <end position="195"/>
    </location>
</feature>
<feature type="domain" description="AAA+ ATPase" evidence="9">
    <location>
        <begin position="1416"/>
        <end position="1531"/>
    </location>
</feature>
<dbReference type="PRINTS" id="PR00320">
    <property type="entry name" value="GPROTEINBRPT"/>
</dbReference>
<keyword evidence="5" id="KW-0067">ATP-binding</keyword>
<feature type="repeat" description="WD" evidence="6">
    <location>
        <begin position="409"/>
        <end position="450"/>
    </location>
</feature>
<feature type="repeat" description="WD" evidence="6">
    <location>
        <begin position="325"/>
        <end position="366"/>
    </location>
</feature>
<feature type="domain" description="AAA+ ATPase" evidence="9">
    <location>
        <begin position="1673"/>
        <end position="1808"/>
    </location>
</feature>
<dbReference type="CDD" id="cd00009">
    <property type="entry name" value="AAA"/>
    <property type="match status" value="3"/>
</dbReference>
<comment type="caution">
    <text evidence="10">The sequence shown here is derived from an EMBL/GenBank/DDBJ whole genome shotgun (WGS) entry which is preliminary data.</text>
</comment>
<dbReference type="Pfam" id="PF00400">
    <property type="entry name" value="WD40"/>
    <property type="match status" value="14"/>
</dbReference>
<feature type="repeat" description="WD" evidence="6">
    <location>
        <begin position="696"/>
        <end position="737"/>
    </location>
</feature>
<reference evidence="10" key="1">
    <citation type="submission" date="2021-05" db="EMBL/GenBank/DDBJ databases">
        <title>A free-living protist that lacks canonical eukaryotic 1 DNA replication and segregation systems.</title>
        <authorList>
            <person name="Salas-Leiva D.E."/>
            <person name="Tromer E.C."/>
            <person name="Curtis B.A."/>
            <person name="Jerlstrom-Hultqvist J."/>
            <person name="Kolisko M."/>
            <person name="Yi Z."/>
            <person name="Salas-Leiva J.S."/>
            <person name="Gallot-Lavallee L."/>
            <person name="Kops G.J.P.L."/>
            <person name="Archibald J.M."/>
            <person name="Simpson A.G.B."/>
            <person name="Roger A.J."/>
        </authorList>
    </citation>
    <scope>NUCLEOTIDE SEQUENCE</scope>
    <source>
        <strain evidence="10">BICM</strain>
    </source>
</reference>
<dbReference type="FunFam" id="3.40.50.300:FF:000216">
    <property type="entry name" value="Type VII secretion ATPase EccA"/>
    <property type="match status" value="2"/>
</dbReference>
<feature type="coiled-coil region" evidence="7">
    <location>
        <begin position="1959"/>
        <end position="2019"/>
    </location>
</feature>
<dbReference type="Gene3D" id="1.10.8.60">
    <property type="match status" value="1"/>
</dbReference>
<evidence type="ECO:0000313" key="10">
    <source>
        <dbReference type="EMBL" id="KAG9396943.1"/>
    </source>
</evidence>
<dbReference type="InterPro" id="IPR003959">
    <property type="entry name" value="ATPase_AAA_core"/>
</dbReference>
<dbReference type="SMART" id="SM00320">
    <property type="entry name" value="WD40"/>
    <property type="match status" value="14"/>
</dbReference>
<dbReference type="Gene3D" id="3.40.50.300">
    <property type="entry name" value="P-loop containing nucleotide triphosphate hydrolases"/>
    <property type="match status" value="3"/>
</dbReference>
<feature type="domain" description="AAA+ ATPase" evidence="9">
    <location>
        <begin position="1149"/>
        <end position="1285"/>
    </location>
</feature>
<feature type="repeat" description="WD" evidence="6">
    <location>
        <begin position="202"/>
        <end position="233"/>
    </location>
</feature>
<feature type="repeat" description="WD" evidence="6">
    <location>
        <begin position="242"/>
        <end position="283"/>
    </location>
</feature>
<evidence type="ECO:0000256" key="1">
    <source>
        <dbReference type="ARBA" id="ARBA00010378"/>
    </source>
</evidence>
<dbReference type="InterPro" id="IPR015943">
    <property type="entry name" value="WD40/YVTN_repeat-like_dom_sf"/>
</dbReference>
<evidence type="ECO:0000256" key="5">
    <source>
        <dbReference type="ARBA" id="ARBA00022840"/>
    </source>
</evidence>
<dbReference type="GO" id="GO:0016887">
    <property type="term" value="F:ATP hydrolysis activity"/>
    <property type="evidence" value="ECO:0007669"/>
    <property type="project" value="InterPro"/>
</dbReference>
<dbReference type="PANTHER" id="PTHR22847:SF637">
    <property type="entry name" value="WD REPEAT DOMAIN 5B"/>
    <property type="match status" value="1"/>
</dbReference>
<evidence type="ECO:0000256" key="6">
    <source>
        <dbReference type="PROSITE-ProRule" id="PRU00221"/>
    </source>
</evidence>
<feature type="repeat" description="WD" evidence="6">
    <location>
        <begin position="780"/>
        <end position="821"/>
    </location>
</feature>
<keyword evidence="11" id="KW-1185">Reference proteome</keyword>
<feature type="repeat" description="WD" evidence="6">
    <location>
        <begin position="283"/>
        <end position="324"/>
    </location>
</feature>
<dbReference type="PROSITE" id="PS50082">
    <property type="entry name" value="WD_REPEATS_2"/>
    <property type="match status" value="14"/>
</dbReference>
<dbReference type="PROSITE" id="PS50294">
    <property type="entry name" value="WD_REPEATS_REGION"/>
    <property type="match status" value="14"/>
</dbReference>
<dbReference type="OrthoDB" id="2423195at2759"/>
<dbReference type="SUPFAM" id="SSF52540">
    <property type="entry name" value="P-loop containing nucleoside triphosphate hydrolases"/>
    <property type="match status" value="3"/>
</dbReference>
<keyword evidence="3" id="KW-0677">Repeat</keyword>
<accession>A0A8J6AY33</accession>
<keyword evidence="7" id="KW-0175">Coiled coil</keyword>
<dbReference type="Gene3D" id="2.130.10.10">
    <property type="entry name" value="YVTN repeat-like/Quinoprotein amine dehydrogenase"/>
    <property type="match status" value="6"/>
</dbReference>
<dbReference type="CDD" id="cd00200">
    <property type="entry name" value="WD40"/>
    <property type="match status" value="2"/>
</dbReference>
<sequence>MIDYEQHCTNAHALPLNCIVLRRAVAAIPSPATPVPFPAVAATARTEIEPAEQSLKSRIAKQRSECRAVEDMIRDATTRVFAPDSKLHLKPIGSSPLTATDLSRVLDHLSTLDGLPREFSMRLTEPDLTVTMRYGKLAADKPDSAIDDLLAAWHARMAECIQTMKGHTNWVLSVAFLPDGAMVTGSRDGTTKLWDKRGVCTTMEHGGKVRCIAVSPDGSTIASGGTDRKIKLWRRGRLVKTLEGHTDIVNSLAFSRDGKTLVSGSDDKTVRSWDVATGVCRTMEGHSHLVLSVAISPDGKTIVSGSRDKTIKVWDAESGRLEQTLEGHKNPVNAVAISPDGALLASGSGDNTIRLWDTRTWECVAVLMGHTHYVNSVAFSPDGRTLASGSGDNTTKFWSIGSGECFETLWGHDRDVNSVAFSPDGSTLLSGSDDKTAKQWSLGRSPELTALDQTLAQPVPAAAIVRLEGTVADLTRVLDHLSARPREFSMRLTEPDLTVTMRYGKLAADKPDSAIDDLLAAWHARMAECIHTMKGHTDDVTSVAFLPDGAMVTGSWDGTTKLWDKRGVCTTTMEHGGAVRCIAVSPDGSTIASGGTDRKIKLWDQTGRLVKTLKGHTRKVNSLAFSPDGKTLVSGSWDKTVRSWDVATGECRTMEGHSHLVLSVAISPDGKTIVSGSKDKTIKVWDAESGRLEQTLEGHTSYLATVAISPDGALLASGSGDNTIRLWDTRTWECVAVLMGHTHYVNSVAFSPDGRTLASGSWDNTTKLWSIGSGECFETLWGHDRELNSVAFSPDGSTLLSGSDDKTAKQWHIKHSPEIKEVCARPTLGADIRLPSDDSPLYLADLARVVIHILATGLPRSFEMRLAFPPATITLDKNRYFKTSADNSELTELIKSFNTHISQRMAEKILRELSAVVNTITADSAPESLRALVRRLDQYKSTANAAGDGPRSSAVRDPVLRRHLAVAAFAQDFLDLVDGGMSPKIAVTALKHSDGATPADYHDASELVQTAIDAFIAQPTSQHAERIPTSYTHAGLIRALAYTKEYMEDAEEELAEYLAAVPEPDPLAILVEARIRGSAPLTRFFCETFPQLAERFATADERSTDDNEAEPQPQPDGMRALKRECVNLAQQIRVRNDPRTAQLYAATPMQLNFILSGNPGTGKSTCAKLIHRFLADIGARDDTFTERNGGTLADTSPLDITKELDSLFPAGFRGTVFIDEAYQLNPAQKKSGKSVMDRILDVAETRRGDVTIILAGYKDDMKDLLATNPGLNSRFSRQFVLEDFDKDTLQEMFTQLATKQGWSLAPAVAEIAGRRLERFKSRDTFANGRTVRNMFSQAIEAAAKRLILGGEHMLLPEDILGPAPSADSNPELRRLLAELDGLTGLGEVKEAVRGLLQTAKVNYDNELHLRPLHAFALNRLFFGNPGTGKTTVARLYGQILKHTGLLSSGEVIEKRPSDLVGDAVGQSRSRTKAAIEEARGKVLLIDECYSLDDGVYGKEALDTIVERVHNKPGDDIAVLMLGYEEPIRRMLRNQNAGLASRFDPESAFIFADFDDTALEAILKHAIAESGLACRRAVVVNAIQLLAKERVKPNFGNARAVVNLVNKAKRHMIQRDPTSRKIAVADLTQADDGKDPFEPLDGLYKVNHIRQRFEDLVRIKQGMERNGKSAASMLVRNYVFSGSPGTGKTTIARCMAKILYRLGVLATDTCKEVVARDMMAGYVGQTPGRVKELMDEAVGGVFFVDEAYGLGEGMFGKEAIETMLSEMTSDKHKGKTVVVLAGYRADLDRMMDVNAGVRSRFTEPIDFPDWSAADCTSFIAGKLEGEHLKFGSNEQAALRSHIEAVVGRASWANARDANTIFEDLLRQQAIRAASVVEAEPSIAADDVDAAMAKCKRNHPESASLPHLVEEQPVALATDSEVQPRRETRQDVRVEQVEEVDETVDVVTRVERDEGVTDEIWEELELAKREEQRRREEEERRLREIEEQLKREKEEKSRRELERQQREAEERRRKEAAIQQRLRQIGRCPVGFEWIKVGGGYRCAGGSHFASDAEVFV</sequence>
<feature type="repeat" description="WD" evidence="6">
    <location>
        <begin position="533"/>
        <end position="564"/>
    </location>
</feature>
<dbReference type="Pfam" id="PF00004">
    <property type="entry name" value="AAA"/>
    <property type="match status" value="3"/>
</dbReference>
<proteinExistence type="inferred from homology"/>
<feature type="repeat" description="WD" evidence="6">
    <location>
        <begin position="572"/>
        <end position="604"/>
    </location>
</feature>
<feature type="repeat" description="WD" evidence="6">
    <location>
        <begin position="738"/>
        <end position="779"/>
    </location>
</feature>
<feature type="repeat" description="WD" evidence="6">
    <location>
        <begin position="367"/>
        <end position="408"/>
    </location>
</feature>
<keyword evidence="4" id="KW-0547">Nucleotide-binding</keyword>
<dbReference type="InterPro" id="IPR020472">
    <property type="entry name" value="WD40_PAC1"/>
</dbReference>
<evidence type="ECO:0000256" key="4">
    <source>
        <dbReference type="ARBA" id="ARBA00022741"/>
    </source>
</evidence>
<comment type="similarity">
    <text evidence="1">Belongs to the CbxX/CfxQ family.</text>
</comment>
<dbReference type="GO" id="GO:0005524">
    <property type="term" value="F:ATP binding"/>
    <property type="evidence" value="ECO:0007669"/>
    <property type="project" value="UniProtKB-KW"/>
</dbReference>
<dbReference type="InterPro" id="IPR003593">
    <property type="entry name" value="AAA+_ATPase"/>
</dbReference>
<dbReference type="InterPro" id="IPR019775">
    <property type="entry name" value="WD40_repeat_CS"/>
</dbReference>
<dbReference type="InterPro" id="IPR001680">
    <property type="entry name" value="WD40_rpt"/>
</dbReference>
<evidence type="ECO:0000256" key="3">
    <source>
        <dbReference type="ARBA" id="ARBA00022737"/>
    </source>
</evidence>
<gene>
    <name evidence="10" type="ORF">J8273_1279</name>
</gene>
<evidence type="ECO:0000256" key="7">
    <source>
        <dbReference type="SAM" id="Coils"/>
    </source>
</evidence>
<feature type="repeat" description="WD" evidence="6">
    <location>
        <begin position="654"/>
        <end position="695"/>
    </location>
</feature>
<dbReference type="SUPFAM" id="SSF50978">
    <property type="entry name" value="WD40 repeat-like"/>
    <property type="match status" value="2"/>
</dbReference>
<evidence type="ECO:0000313" key="11">
    <source>
        <dbReference type="Proteomes" id="UP000717585"/>
    </source>
</evidence>
<dbReference type="InterPro" id="IPR027417">
    <property type="entry name" value="P-loop_NTPase"/>
</dbReference>
<dbReference type="SMART" id="SM00382">
    <property type="entry name" value="AAA"/>
    <property type="match status" value="3"/>
</dbReference>
<dbReference type="Proteomes" id="UP000717585">
    <property type="component" value="Unassembled WGS sequence"/>
</dbReference>
<evidence type="ECO:0000259" key="9">
    <source>
        <dbReference type="SMART" id="SM00382"/>
    </source>
</evidence>
<feature type="region of interest" description="Disordered" evidence="8">
    <location>
        <begin position="1098"/>
        <end position="1118"/>
    </location>
</feature>
<dbReference type="InterPro" id="IPR000641">
    <property type="entry name" value="CbxX/CfxQ"/>
</dbReference>
<name>A0A8J6AY33_9EUKA</name>
<dbReference type="PANTHER" id="PTHR22847">
    <property type="entry name" value="WD40 REPEAT PROTEIN"/>
    <property type="match status" value="1"/>
</dbReference>
<dbReference type="InterPro" id="IPR041627">
    <property type="entry name" value="AAA_lid_6"/>
</dbReference>
<evidence type="ECO:0000256" key="8">
    <source>
        <dbReference type="SAM" id="MobiDB-lite"/>
    </source>
</evidence>
<dbReference type="InterPro" id="IPR036322">
    <property type="entry name" value="WD40_repeat_dom_sf"/>
</dbReference>
<protein>
    <submittedName>
        <fullName evidence="10">CbxX/CfqX</fullName>
    </submittedName>
</protein>